<feature type="region of interest" description="Disordered" evidence="1">
    <location>
        <begin position="1"/>
        <end position="42"/>
    </location>
</feature>
<dbReference type="CDD" id="cd17039">
    <property type="entry name" value="Ubl_ubiquitin_like"/>
    <property type="match status" value="1"/>
</dbReference>
<comment type="caution">
    <text evidence="4">The sequence shown here is derived from an EMBL/GenBank/DDBJ whole genome shotgun (WGS) entry which is preliminary data.</text>
</comment>
<dbReference type="EMBL" id="JAACJK010000163">
    <property type="protein sequence ID" value="KAF5326372.1"/>
    <property type="molecule type" value="Genomic_DNA"/>
</dbReference>
<keyword evidence="2" id="KW-0472">Membrane</keyword>
<evidence type="ECO:0000313" key="5">
    <source>
        <dbReference type="Proteomes" id="UP000541558"/>
    </source>
</evidence>
<gene>
    <name evidence="4" type="ORF">D9611_000004</name>
</gene>
<keyword evidence="2" id="KW-0812">Transmembrane</keyword>
<dbReference type="Gene3D" id="3.10.20.90">
    <property type="entry name" value="Phosphatidylinositol 3-kinase Catalytic Subunit, Chain A, domain 1"/>
    <property type="match status" value="1"/>
</dbReference>
<reference evidence="4 5" key="1">
    <citation type="journal article" date="2020" name="ISME J.">
        <title>Uncovering the hidden diversity of litter-decomposition mechanisms in mushroom-forming fungi.</title>
        <authorList>
            <person name="Floudas D."/>
            <person name="Bentzer J."/>
            <person name="Ahren D."/>
            <person name="Johansson T."/>
            <person name="Persson P."/>
            <person name="Tunlid A."/>
        </authorList>
    </citation>
    <scope>NUCLEOTIDE SEQUENCE [LARGE SCALE GENOMIC DNA]</scope>
    <source>
        <strain evidence="4 5">CBS 175.51</strain>
    </source>
</reference>
<dbReference type="OrthoDB" id="2556122at2759"/>
<dbReference type="Proteomes" id="UP000541558">
    <property type="component" value="Unassembled WGS sequence"/>
</dbReference>
<dbReference type="InterPro" id="IPR029071">
    <property type="entry name" value="Ubiquitin-like_domsf"/>
</dbReference>
<proteinExistence type="predicted"/>
<dbReference type="InterPro" id="IPR025390">
    <property type="entry name" value="Dsc3_C"/>
</dbReference>
<evidence type="ECO:0000259" key="3">
    <source>
        <dbReference type="PROSITE" id="PS50053"/>
    </source>
</evidence>
<dbReference type="InterPro" id="IPR000626">
    <property type="entry name" value="Ubiquitin-like_dom"/>
</dbReference>
<dbReference type="PANTHER" id="PTHR28049">
    <property type="entry name" value="TRANSMEMBRANE PROTEIN YOR223W"/>
    <property type="match status" value="1"/>
</dbReference>
<feature type="compositionally biased region" description="Polar residues" evidence="1">
    <location>
        <begin position="26"/>
        <end position="39"/>
    </location>
</feature>
<dbReference type="SUPFAM" id="SSF54236">
    <property type="entry name" value="Ubiquitin-like"/>
    <property type="match status" value="1"/>
</dbReference>
<evidence type="ECO:0000313" key="4">
    <source>
        <dbReference type="EMBL" id="KAF5326372.1"/>
    </source>
</evidence>
<dbReference type="PANTHER" id="PTHR28049:SF1">
    <property type="entry name" value="DSC E3 UBIQUITIN LIGASE COMPLEX SUBUNIT 3"/>
    <property type="match status" value="1"/>
</dbReference>
<organism evidence="4 5">
    <name type="scientific">Ephemerocybe angulata</name>
    <dbReference type="NCBI Taxonomy" id="980116"/>
    <lineage>
        <taxon>Eukaryota</taxon>
        <taxon>Fungi</taxon>
        <taxon>Dikarya</taxon>
        <taxon>Basidiomycota</taxon>
        <taxon>Agaricomycotina</taxon>
        <taxon>Agaricomycetes</taxon>
        <taxon>Agaricomycetidae</taxon>
        <taxon>Agaricales</taxon>
        <taxon>Agaricineae</taxon>
        <taxon>Psathyrellaceae</taxon>
        <taxon>Ephemerocybe</taxon>
    </lineage>
</organism>
<accession>A0A8H5BN24</accession>
<evidence type="ECO:0000256" key="1">
    <source>
        <dbReference type="SAM" id="MobiDB-lite"/>
    </source>
</evidence>
<name>A0A8H5BN24_9AGAR</name>
<dbReference type="PROSITE" id="PS50053">
    <property type="entry name" value="UBIQUITIN_2"/>
    <property type="match status" value="1"/>
</dbReference>
<dbReference type="InterPro" id="IPR019413">
    <property type="entry name" value="Dsc3_ub-like_dom"/>
</dbReference>
<keyword evidence="5" id="KW-1185">Reference proteome</keyword>
<sequence>MLSDKAKGKQRAVEVDPEAEPLLNQAGPSSATLPSQGSEPETRELVMRFAEGAPDLTVSVGKQDTVRDIKRNIREVRPELKDRRIRLIHLGRLLTDGTLLYSWLAALEEKQQRASMLSEDGAKPPSATTWIHCSVGPTLDPGEEEETEESREQTQLQPLRGFDRLSSVGFSEEDIANFRRQFHSQSSANYLDVNFETEEEYDEHARALEEQWIDSIDNVGSASLSQSSNSSNSTILQGILMGFFFPLIPFYFMRSQKPAVFWDDGTEVEPVPNVIFSRRMQMGLVVGFLVNFMFGLWRFLLDTS</sequence>
<dbReference type="GO" id="GO:0044695">
    <property type="term" value="C:Dsc E3 ubiquitin ligase complex"/>
    <property type="evidence" value="ECO:0007669"/>
    <property type="project" value="InterPro"/>
</dbReference>
<keyword evidence="2" id="KW-1133">Transmembrane helix</keyword>
<protein>
    <recommendedName>
        <fullName evidence="3">Ubiquitin-like domain-containing protein</fullName>
    </recommendedName>
</protein>
<feature type="domain" description="Ubiquitin-like" evidence="3">
    <location>
        <begin position="43"/>
        <end position="100"/>
    </location>
</feature>
<feature type="compositionally biased region" description="Basic and acidic residues" evidence="1">
    <location>
        <begin position="1"/>
        <end position="14"/>
    </location>
</feature>
<dbReference type="AlphaFoldDB" id="A0A8H5BN24"/>
<dbReference type="Pfam" id="PF13373">
    <property type="entry name" value="Dsc3_C"/>
    <property type="match status" value="1"/>
</dbReference>
<dbReference type="Pfam" id="PF10302">
    <property type="entry name" value="Dsc3_N"/>
    <property type="match status" value="1"/>
</dbReference>
<dbReference type="GO" id="GO:0005783">
    <property type="term" value="C:endoplasmic reticulum"/>
    <property type="evidence" value="ECO:0007669"/>
    <property type="project" value="TreeGrafter"/>
</dbReference>
<dbReference type="InterPro" id="IPR045226">
    <property type="entry name" value="Dsc3"/>
</dbReference>
<evidence type="ECO:0000256" key="2">
    <source>
        <dbReference type="SAM" id="Phobius"/>
    </source>
</evidence>
<feature type="transmembrane region" description="Helical" evidence="2">
    <location>
        <begin position="282"/>
        <end position="300"/>
    </location>
</feature>
<feature type="transmembrane region" description="Helical" evidence="2">
    <location>
        <begin position="234"/>
        <end position="252"/>
    </location>
</feature>